<dbReference type="OrthoDB" id="143422at2"/>
<protein>
    <submittedName>
        <fullName evidence="3">Purine catabolism regulatory protein</fullName>
    </submittedName>
</protein>
<dbReference type="InterPro" id="IPR042070">
    <property type="entry name" value="PucR_C-HTH_sf"/>
</dbReference>
<dbReference type="InterPro" id="IPR025736">
    <property type="entry name" value="PucR_C-HTH_dom"/>
</dbReference>
<dbReference type="Gene3D" id="1.10.10.2840">
    <property type="entry name" value="PucR C-terminal helix-turn-helix domain"/>
    <property type="match status" value="1"/>
</dbReference>
<dbReference type="EMBL" id="LWAE01000008">
    <property type="protein sequence ID" value="KZL89630.1"/>
    <property type="molecule type" value="Genomic_DNA"/>
</dbReference>
<dbReference type="Pfam" id="PF07905">
    <property type="entry name" value="PucR"/>
    <property type="match status" value="1"/>
</dbReference>
<dbReference type="InterPro" id="IPR041522">
    <property type="entry name" value="CdaR_GGDEF"/>
</dbReference>
<gene>
    <name evidence="3" type="primary">pucR_3</name>
    <name evidence="3" type="ORF">CLMAG_51300</name>
</gene>
<accession>A0A162RAH7</accession>
<dbReference type="InterPro" id="IPR012914">
    <property type="entry name" value="PucR_dom"/>
</dbReference>
<feature type="domain" description="GGDEF" evidence="2">
    <location>
        <begin position="167"/>
        <end position="308"/>
    </location>
</feature>
<evidence type="ECO:0000256" key="1">
    <source>
        <dbReference type="ARBA" id="ARBA00006754"/>
    </source>
</evidence>
<comment type="caution">
    <text evidence="3">The sequence shown here is derived from an EMBL/GenBank/DDBJ whole genome shotgun (WGS) entry which is preliminary data.</text>
</comment>
<sequence>MIVTCKSILRLPYLEKMKLVAGEGGLDNVISWVHVVELPEASDWVKGGELLFITGVGIKDNKEALLKLVKDINDRRLSGLVINVGPYIKETPKEVIDLANNLDFPIFELPFEVKLIDITQSICRAIFENKLKKESMDSFMREIIFGNIDITDEIINRATLYGYNPKKTYVPLVLDIDNFSMYLKRKNIKTETAIANIKMQIQETIEQIAHSHNKKCLYAIQGDAFFIMISISKNYYKTDRILMENINSIAESIRRIVSTKIQSLTVSIGIGEPCSDLKNFKKVIFQAQKALETSKGCGNINCVTKYKELGIYRLFLQVNTHSEIKNLYDETLLKLKEYDDKNSTNLIETLVVYIEQNRNLGKTAEVLFIHRNTMKYRISRIEEILECNLKDDKTAFNIRLCIEAGRFLKII</sequence>
<organism evidence="3 4">
    <name type="scientific">Clostridium magnum DSM 2767</name>
    <dbReference type="NCBI Taxonomy" id="1121326"/>
    <lineage>
        <taxon>Bacteria</taxon>
        <taxon>Bacillati</taxon>
        <taxon>Bacillota</taxon>
        <taxon>Clostridia</taxon>
        <taxon>Eubacteriales</taxon>
        <taxon>Clostridiaceae</taxon>
        <taxon>Clostridium</taxon>
    </lineage>
</organism>
<reference evidence="3 4" key="1">
    <citation type="submission" date="2016-04" db="EMBL/GenBank/DDBJ databases">
        <title>Genome sequence of Clostridium magnum DSM 2767.</title>
        <authorList>
            <person name="Poehlein A."/>
            <person name="Uhlig R."/>
            <person name="Fischer R."/>
            <person name="Bahl H."/>
            <person name="Daniel R."/>
        </authorList>
    </citation>
    <scope>NUCLEOTIDE SEQUENCE [LARGE SCALE GENOMIC DNA]</scope>
    <source>
        <strain evidence="3 4">DSM 2767</strain>
    </source>
</reference>
<evidence type="ECO:0000313" key="3">
    <source>
        <dbReference type="EMBL" id="KZL89630.1"/>
    </source>
</evidence>
<keyword evidence="4" id="KW-1185">Reference proteome</keyword>
<dbReference type="PANTHER" id="PTHR33744">
    <property type="entry name" value="CARBOHYDRATE DIACID REGULATOR"/>
    <property type="match status" value="1"/>
</dbReference>
<dbReference type="AlphaFoldDB" id="A0A162RAH7"/>
<dbReference type="PATRIC" id="fig|1121326.3.peg.5186"/>
<dbReference type="Proteomes" id="UP000076603">
    <property type="component" value="Unassembled WGS sequence"/>
</dbReference>
<dbReference type="Pfam" id="PF17853">
    <property type="entry name" value="GGDEF_2"/>
    <property type="match status" value="1"/>
</dbReference>
<dbReference type="InterPro" id="IPR051448">
    <property type="entry name" value="CdaR-like_regulators"/>
</dbReference>
<proteinExistence type="inferred from homology"/>
<evidence type="ECO:0000313" key="4">
    <source>
        <dbReference type="Proteomes" id="UP000076603"/>
    </source>
</evidence>
<evidence type="ECO:0000259" key="2">
    <source>
        <dbReference type="PROSITE" id="PS50887"/>
    </source>
</evidence>
<comment type="similarity">
    <text evidence="1">Belongs to the CdaR family.</text>
</comment>
<dbReference type="STRING" id="1121326.CLMAG_51300"/>
<dbReference type="RefSeq" id="WP_066628831.1">
    <property type="nucleotide sequence ID" value="NZ_FQXL01000007.1"/>
</dbReference>
<dbReference type="InterPro" id="IPR000160">
    <property type="entry name" value="GGDEF_dom"/>
</dbReference>
<dbReference type="Pfam" id="PF13556">
    <property type="entry name" value="HTH_30"/>
    <property type="match status" value="1"/>
</dbReference>
<dbReference type="PANTHER" id="PTHR33744:SF1">
    <property type="entry name" value="DNA-BINDING TRANSCRIPTIONAL ACTIVATOR ADER"/>
    <property type="match status" value="1"/>
</dbReference>
<name>A0A162RAH7_9CLOT</name>
<dbReference type="PROSITE" id="PS50887">
    <property type="entry name" value="GGDEF"/>
    <property type="match status" value="1"/>
</dbReference>